<dbReference type="EMBL" id="GGEC01003229">
    <property type="protein sequence ID" value="MBW83712.1"/>
    <property type="molecule type" value="Transcribed_RNA"/>
</dbReference>
<name>A0A2P2IR44_RHIMU</name>
<dbReference type="AlphaFoldDB" id="A0A2P2IR44"/>
<reference evidence="1" key="1">
    <citation type="submission" date="2018-02" db="EMBL/GenBank/DDBJ databases">
        <title>Rhizophora mucronata_Transcriptome.</title>
        <authorList>
            <person name="Meera S.P."/>
            <person name="Sreeshan A."/>
            <person name="Augustine A."/>
        </authorList>
    </citation>
    <scope>NUCLEOTIDE SEQUENCE</scope>
    <source>
        <tissue evidence="1">Leaf</tissue>
    </source>
</reference>
<accession>A0A2P2IR44</accession>
<sequence>MCSGAHKIKCYKSPTNSAEKVRKCGFDERKYTDQEGHQKTIQM</sequence>
<organism evidence="1">
    <name type="scientific">Rhizophora mucronata</name>
    <name type="common">Asiatic mangrove</name>
    <dbReference type="NCBI Taxonomy" id="61149"/>
    <lineage>
        <taxon>Eukaryota</taxon>
        <taxon>Viridiplantae</taxon>
        <taxon>Streptophyta</taxon>
        <taxon>Embryophyta</taxon>
        <taxon>Tracheophyta</taxon>
        <taxon>Spermatophyta</taxon>
        <taxon>Magnoliopsida</taxon>
        <taxon>eudicotyledons</taxon>
        <taxon>Gunneridae</taxon>
        <taxon>Pentapetalae</taxon>
        <taxon>rosids</taxon>
        <taxon>fabids</taxon>
        <taxon>Malpighiales</taxon>
        <taxon>Rhizophoraceae</taxon>
        <taxon>Rhizophora</taxon>
    </lineage>
</organism>
<proteinExistence type="predicted"/>
<protein>
    <submittedName>
        <fullName evidence="1">Uncharacterized protein</fullName>
    </submittedName>
</protein>
<evidence type="ECO:0000313" key="1">
    <source>
        <dbReference type="EMBL" id="MBW83712.1"/>
    </source>
</evidence>